<dbReference type="Gene3D" id="3.40.190.10">
    <property type="entry name" value="Periplasmic binding protein-like II"/>
    <property type="match status" value="1"/>
</dbReference>
<organism evidence="1">
    <name type="scientific">marine sediment metagenome</name>
    <dbReference type="NCBI Taxonomy" id="412755"/>
    <lineage>
        <taxon>unclassified sequences</taxon>
        <taxon>metagenomes</taxon>
        <taxon>ecological metagenomes</taxon>
    </lineage>
</organism>
<sequence length="202" mass="22227">MQAVALESSLPVEVRESVGATENLKRLADPESPVSLALTQSDALSRYLDLHPGFQVDLEIFESIGKECIFVIADKNSGLRSEDDLRTPDAGHRLAIQSANSGSAVTFELMRKLAPDLGNTEVVYMDTQVAMEQLGTDSPDAVDAIMLVHRPKVRSPELRRALTEPERYRLVSFNNPDLGGKLPNGDPVYVSLDVPLIRNDWN</sequence>
<accession>X1ECQ1</accession>
<comment type="caution">
    <text evidence="1">The sequence shown here is derived from an EMBL/GenBank/DDBJ whole genome shotgun (WGS) entry which is preliminary data.</text>
</comment>
<protein>
    <submittedName>
        <fullName evidence="1">Uncharacterized protein</fullName>
    </submittedName>
</protein>
<proteinExistence type="predicted"/>
<gene>
    <name evidence="1" type="ORF">S01H4_52745</name>
</gene>
<reference evidence="1" key="1">
    <citation type="journal article" date="2014" name="Front. Microbiol.">
        <title>High frequency of phylogenetically diverse reductive dehalogenase-homologous genes in deep subseafloor sedimentary metagenomes.</title>
        <authorList>
            <person name="Kawai M."/>
            <person name="Futagami T."/>
            <person name="Toyoda A."/>
            <person name="Takaki Y."/>
            <person name="Nishi S."/>
            <person name="Hori S."/>
            <person name="Arai W."/>
            <person name="Tsubouchi T."/>
            <person name="Morono Y."/>
            <person name="Uchiyama I."/>
            <person name="Ito T."/>
            <person name="Fujiyama A."/>
            <person name="Inagaki F."/>
            <person name="Takami H."/>
        </authorList>
    </citation>
    <scope>NUCLEOTIDE SEQUENCE</scope>
    <source>
        <strain evidence="1">Expedition CK06-06</strain>
    </source>
</reference>
<evidence type="ECO:0000313" key="1">
    <source>
        <dbReference type="EMBL" id="GAH14919.1"/>
    </source>
</evidence>
<dbReference type="EMBL" id="BART01030169">
    <property type="protein sequence ID" value="GAH14919.1"/>
    <property type="molecule type" value="Genomic_DNA"/>
</dbReference>
<name>X1ECQ1_9ZZZZ</name>
<feature type="non-terminal residue" evidence="1">
    <location>
        <position position="202"/>
    </location>
</feature>
<dbReference type="SUPFAM" id="SSF53850">
    <property type="entry name" value="Periplasmic binding protein-like II"/>
    <property type="match status" value="1"/>
</dbReference>
<dbReference type="AlphaFoldDB" id="X1ECQ1"/>